<dbReference type="EnsemblMetazoa" id="PPA36179.1">
    <property type="protein sequence ID" value="PPA36179.1"/>
    <property type="gene ID" value="WBGene00274548"/>
</dbReference>
<dbReference type="AlphaFoldDB" id="A0A2A6CX65"/>
<proteinExistence type="predicted"/>
<accession>A0A8R1YPP9</accession>
<dbReference type="Proteomes" id="UP000005239">
    <property type="component" value="Unassembled WGS sequence"/>
</dbReference>
<reference evidence="1" key="2">
    <citation type="submission" date="2022-06" db="UniProtKB">
        <authorList>
            <consortium name="EnsemblMetazoa"/>
        </authorList>
    </citation>
    <scope>IDENTIFICATION</scope>
    <source>
        <strain evidence="1">PS312</strain>
    </source>
</reference>
<protein>
    <submittedName>
        <fullName evidence="1">Uncharacterized protein</fullName>
    </submittedName>
</protein>
<accession>A0A2A6CX65</accession>
<evidence type="ECO:0000313" key="2">
    <source>
        <dbReference type="Proteomes" id="UP000005239"/>
    </source>
</evidence>
<keyword evidence="2" id="KW-1185">Reference proteome</keyword>
<name>A0A2A6CX65_PRIPA</name>
<evidence type="ECO:0000313" key="1">
    <source>
        <dbReference type="EnsemblMetazoa" id="PPA36179.1"/>
    </source>
</evidence>
<organism evidence="1 2">
    <name type="scientific">Pristionchus pacificus</name>
    <name type="common">Parasitic nematode worm</name>
    <dbReference type="NCBI Taxonomy" id="54126"/>
    <lineage>
        <taxon>Eukaryota</taxon>
        <taxon>Metazoa</taxon>
        <taxon>Ecdysozoa</taxon>
        <taxon>Nematoda</taxon>
        <taxon>Chromadorea</taxon>
        <taxon>Rhabditida</taxon>
        <taxon>Rhabditina</taxon>
        <taxon>Diplogasteromorpha</taxon>
        <taxon>Diplogasteroidea</taxon>
        <taxon>Neodiplogasteridae</taxon>
        <taxon>Pristionchus</taxon>
    </lineage>
</organism>
<gene>
    <name evidence="1" type="primary">WBGene00274548</name>
</gene>
<sequence length="313" mass="36067">MPKDSHMVERIKELESAQNNWEMEREAMSQRINSLEEMVKESKVGGLRGVKSTLKFQESENLIKPFICIQLEDGTMLYFDNVKPFDLFTIIDGTRIAADLSSPLEGEYDCSFKGAMGNFAYFRSVRGKIVKFFAACVKDGRIQFHQIDGLKTSEISLFKNQPFYFVELSRDWAVYHFDKDNYVKEGEKFDISGIDHLSKYDRHYHRGLLYLFRENSTACIDYVNNKVVRVEGPLLDIYACSFYTPCESDFIYILNSDHNVLLILNTTNMTVTQLLYEPPSDSNNHSIVGIHKGILTMAFDGVWGRHLYTAKIS</sequence>
<reference evidence="2" key="1">
    <citation type="journal article" date="2008" name="Nat. Genet.">
        <title>The Pristionchus pacificus genome provides a unique perspective on nematode lifestyle and parasitism.</title>
        <authorList>
            <person name="Dieterich C."/>
            <person name="Clifton S.W."/>
            <person name="Schuster L.N."/>
            <person name="Chinwalla A."/>
            <person name="Delehaunty K."/>
            <person name="Dinkelacker I."/>
            <person name="Fulton L."/>
            <person name="Fulton R."/>
            <person name="Godfrey J."/>
            <person name="Minx P."/>
            <person name="Mitreva M."/>
            <person name="Roeseler W."/>
            <person name="Tian H."/>
            <person name="Witte H."/>
            <person name="Yang S.P."/>
            <person name="Wilson R.K."/>
            <person name="Sommer R.J."/>
        </authorList>
    </citation>
    <scope>NUCLEOTIDE SEQUENCE [LARGE SCALE GENOMIC DNA]</scope>
    <source>
        <strain evidence="2">PS312</strain>
    </source>
</reference>